<sequence length="94" mass="9630">MWFVVSVSLGQRATLGLGSCDAGQALLLSLVSVAWAADALDLQCAAHRRALLALGCESVRVIELVDRTGADAGILESAGLVAPADLVLDALRDG</sequence>
<comment type="caution">
    <text evidence="1">The sequence shown here is derived from an EMBL/GenBank/DDBJ whole genome shotgun (WGS) entry which is preliminary data.</text>
</comment>
<dbReference type="AlphaFoldDB" id="A0A8H2JI49"/>
<proteinExistence type="predicted"/>
<name>A0A8H2JI49_MYCMU</name>
<accession>A0A8H2JI49</accession>
<evidence type="ECO:0000313" key="1">
    <source>
        <dbReference type="EMBL" id="TLH55625.1"/>
    </source>
</evidence>
<dbReference type="EMBL" id="POTL01000001">
    <property type="protein sequence ID" value="TLH55625.1"/>
    <property type="molecule type" value="Genomic_DNA"/>
</dbReference>
<organism evidence="1">
    <name type="scientific">Mycolicibacterium mucogenicum DSM 44124</name>
    <dbReference type="NCBI Taxonomy" id="1226753"/>
    <lineage>
        <taxon>Bacteria</taxon>
        <taxon>Bacillati</taxon>
        <taxon>Actinomycetota</taxon>
        <taxon>Actinomycetes</taxon>
        <taxon>Mycobacteriales</taxon>
        <taxon>Mycobacteriaceae</taxon>
        <taxon>Mycolicibacterium</taxon>
    </lineage>
</organism>
<gene>
    <name evidence="1" type="ORF">C1S78_27515</name>
</gene>
<protein>
    <submittedName>
        <fullName evidence="1">Uncharacterized protein</fullName>
    </submittedName>
</protein>
<reference evidence="1" key="1">
    <citation type="submission" date="2018-01" db="EMBL/GenBank/DDBJ databases">
        <title>Comparative genomics of Mycobacterium mucogenicum and Mycobacterium neoaurum clade members emphasizing tRNA and non-coding RNA.</title>
        <authorList>
            <person name="Behra P.R.K."/>
            <person name="Pettersson B.M.F."/>
            <person name="Das S."/>
            <person name="Dasgupta S."/>
            <person name="Kirsebom L.A."/>
        </authorList>
    </citation>
    <scope>NUCLEOTIDE SEQUENCE</scope>
    <source>
        <strain evidence="1">DSM 44124</strain>
    </source>
</reference>